<reference evidence="8" key="1">
    <citation type="submission" date="2020-06" db="EMBL/GenBank/DDBJ databases">
        <authorList>
            <consortium name="Plant Systems Biology data submission"/>
        </authorList>
    </citation>
    <scope>NUCLEOTIDE SEQUENCE</scope>
    <source>
        <strain evidence="8">D6</strain>
    </source>
</reference>
<evidence type="ECO:0000259" key="7">
    <source>
        <dbReference type="Pfam" id="PF24160"/>
    </source>
</evidence>
<evidence type="ECO:0000256" key="2">
    <source>
        <dbReference type="ARBA" id="ARBA00007558"/>
    </source>
</evidence>
<dbReference type="PANTHER" id="PTHR12770">
    <property type="entry name" value="RUS1 FAMILY PROTEIN C16ORF58"/>
    <property type="match status" value="1"/>
</dbReference>
<dbReference type="Pfam" id="PF24160">
    <property type="entry name" value="UVB_sens_C"/>
    <property type="match status" value="1"/>
</dbReference>
<gene>
    <name evidence="8" type="ORF">SEMRO_521_G159380.1</name>
</gene>
<keyword evidence="5" id="KW-0472">Membrane</keyword>
<dbReference type="InterPro" id="IPR054549">
    <property type="entry name" value="UVB_sens_RUS_dom"/>
</dbReference>
<comment type="caution">
    <text evidence="8">The sequence shown here is derived from an EMBL/GenBank/DDBJ whole genome shotgun (WGS) entry which is preliminary data.</text>
</comment>
<keyword evidence="4" id="KW-1133">Transmembrane helix</keyword>
<dbReference type="EMBL" id="CAICTM010000520">
    <property type="protein sequence ID" value="CAB9512151.1"/>
    <property type="molecule type" value="Genomic_DNA"/>
</dbReference>
<dbReference type="Pfam" id="PF04884">
    <property type="entry name" value="UVB_sens_prot"/>
    <property type="match status" value="1"/>
</dbReference>
<evidence type="ECO:0000256" key="5">
    <source>
        <dbReference type="ARBA" id="ARBA00023136"/>
    </source>
</evidence>
<dbReference type="Proteomes" id="UP001153069">
    <property type="component" value="Unassembled WGS sequence"/>
</dbReference>
<evidence type="ECO:0000256" key="1">
    <source>
        <dbReference type="ARBA" id="ARBA00004370"/>
    </source>
</evidence>
<proteinExistence type="inferred from homology"/>
<evidence type="ECO:0000313" key="9">
    <source>
        <dbReference type="Proteomes" id="UP001153069"/>
    </source>
</evidence>
<evidence type="ECO:0000256" key="4">
    <source>
        <dbReference type="ARBA" id="ARBA00022989"/>
    </source>
</evidence>
<evidence type="ECO:0000256" key="3">
    <source>
        <dbReference type="ARBA" id="ARBA00022692"/>
    </source>
</evidence>
<keyword evidence="9" id="KW-1185">Reference proteome</keyword>
<name>A0A9N8E098_9STRA</name>
<protein>
    <submittedName>
        <fullName evidence="8">RUS1 family protein C16orf58 homolog</fullName>
    </submittedName>
</protein>
<dbReference type="InterPro" id="IPR006968">
    <property type="entry name" value="RUS_fam"/>
</dbReference>
<organism evidence="8 9">
    <name type="scientific">Seminavis robusta</name>
    <dbReference type="NCBI Taxonomy" id="568900"/>
    <lineage>
        <taxon>Eukaryota</taxon>
        <taxon>Sar</taxon>
        <taxon>Stramenopiles</taxon>
        <taxon>Ochrophyta</taxon>
        <taxon>Bacillariophyta</taxon>
        <taxon>Bacillariophyceae</taxon>
        <taxon>Bacillariophycidae</taxon>
        <taxon>Naviculales</taxon>
        <taxon>Naviculaceae</taxon>
        <taxon>Seminavis</taxon>
    </lineage>
</organism>
<comment type="similarity">
    <text evidence="2">Belongs to the RUS1 family.</text>
</comment>
<comment type="subcellular location">
    <subcellularLocation>
        <location evidence="1">Membrane</location>
    </subcellularLocation>
</comment>
<dbReference type="PANTHER" id="PTHR12770:SF31">
    <property type="entry name" value="RUS FAMILY MEMBER 1"/>
    <property type="match status" value="1"/>
</dbReference>
<evidence type="ECO:0000313" key="8">
    <source>
        <dbReference type="EMBL" id="CAB9512151.1"/>
    </source>
</evidence>
<dbReference type="AlphaFoldDB" id="A0A9N8E098"/>
<feature type="domain" description="Protein root UVB sensitive/RUS" evidence="6">
    <location>
        <begin position="62"/>
        <end position="319"/>
    </location>
</feature>
<keyword evidence="3" id="KW-0812">Transmembrane</keyword>
<feature type="domain" description="Root UVB sensitive protein C-terminal" evidence="7">
    <location>
        <begin position="398"/>
        <end position="497"/>
    </location>
</feature>
<dbReference type="OrthoDB" id="364779at2759"/>
<sequence>MAMKFHIQEYDEDPILFQGDQGTSEKTIPRREYQLDLSSSSVKINQVTTTTHQSTWNALLRTPKQVLIDLFLPLGFPHSVDSSYLPYQFYDSLQGLCSYLRGVVSTSAVLAAAGVGNADATAMGAAMTWAMKDGMGMIGGLVFSYYASPHFDAYVLEFRLFADLINDVALTLDMLAPLVPSSCLLALMSASTLSKTMCGMSAGATKSSITCHLALEGNMADLNAKEGTQETLVSLVGMILGVQLAAMLKHLAEEYEEQPLTLYDTIPHEWQVPVEFAMSWTVFLFFTWLHMWANYRGVKLLKLNTLNRERATVALEALVAAMAHSYDEDPNSDAAQLLMAQPQLLPGPNDIEESMIRSTYTLLFPRRQSIVLGVSIMDILKCMKSSKSVNDILQPSVDPESLIQEFSEEKYIVGIVQKNKREYTVKSTLRNGAGNSDELKAFVHCMLLRKCLDRSPQTDDTLQMIKTTRSQLDGLFGSKTGSLLMKQLSDRGWDMEARLYLGFGRQRTSWESSKSD</sequence>
<accession>A0A9N8E098</accession>
<evidence type="ECO:0000259" key="6">
    <source>
        <dbReference type="Pfam" id="PF04884"/>
    </source>
</evidence>
<dbReference type="InterPro" id="IPR055412">
    <property type="entry name" value="UVB_sens_C"/>
</dbReference>
<dbReference type="GO" id="GO:0016020">
    <property type="term" value="C:membrane"/>
    <property type="evidence" value="ECO:0007669"/>
    <property type="project" value="UniProtKB-SubCell"/>
</dbReference>